<name>A0A345M966_9CAUD</name>
<dbReference type="InterPro" id="IPR018891">
    <property type="entry name" value="AIPR_C"/>
</dbReference>
<gene>
    <name evidence="2" type="primary">38</name>
    <name evidence="2" type="ORF">SEA_THYATIRA_38</name>
</gene>
<dbReference type="GeneID" id="60322455"/>
<accession>A0A345M966</accession>
<dbReference type="RefSeq" id="YP_009951027.1">
    <property type="nucleotide sequence ID" value="NC_051597.1"/>
</dbReference>
<dbReference type="Proteomes" id="UP000259878">
    <property type="component" value="Segment"/>
</dbReference>
<keyword evidence="3" id="KW-1185">Reference proteome</keyword>
<protein>
    <recommendedName>
        <fullName evidence="1">Abortive phage infection protein C-terminal domain-containing protein</fullName>
    </recommendedName>
</protein>
<dbReference type="Pfam" id="PF10592">
    <property type="entry name" value="AIPR"/>
    <property type="match status" value="1"/>
</dbReference>
<reference evidence="2 3" key="1">
    <citation type="submission" date="2018-07" db="EMBL/GenBank/DDBJ databases">
        <authorList>
            <person name="Doughty L.G."/>
            <person name="Baird D.A."/>
            <person name="DeVore H."/>
            <person name="Hemesath L.A."/>
            <person name="Lein K."/>
            <person name="Meder A.W."/>
            <person name="Mirabelli A."/>
            <person name="Olen S."/>
            <person name="Oonk E.M."/>
            <person name="Paquette K.E."/>
            <person name="Pederson T.M."/>
            <person name="Perecki A.K."/>
            <person name="Smiley C.M."/>
            <person name="Switalski M.G."/>
            <person name="Van W.B."/>
            <person name="Waalkes A."/>
            <person name="Wilson J.A."/>
            <person name="Wylie Z.R."/>
            <person name="Stukey J."/>
            <person name="Molloy S.D."/>
            <person name="Garlena R.A."/>
            <person name="Russell D.A."/>
            <person name="Pope W.H."/>
            <person name="Jacobs-Sera D."/>
            <person name="Hatfull G.F."/>
        </authorList>
    </citation>
    <scope>NUCLEOTIDE SEQUENCE [LARGE SCALE GENOMIC DNA]</scope>
</reference>
<evidence type="ECO:0000313" key="2">
    <source>
        <dbReference type="EMBL" id="AXH67037.1"/>
    </source>
</evidence>
<dbReference type="EMBL" id="MH576966">
    <property type="protein sequence ID" value="AXH67037.1"/>
    <property type="molecule type" value="Genomic_DNA"/>
</dbReference>
<proteinExistence type="predicted"/>
<organism evidence="2 3">
    <name type="scientific">Mycobacterium phage Thyatira</name>
    <dbReference type="NCBI Taxonomy" id="2283261"/>
    <lineage>
        <taxon>Viruses</taxon>
        <taxon>Duplodnaviria</taxon>
        <taxon>Heunggongvirae</taxon>
        <taxon>Uroviricota</taxon>
        <taxon>Caudoviricetes</taxon>
        <taxon>Weiservirinae</taxon>
        <taxon>Kratiovirus</taxon>
        <taxon>Kratiovirus thyatira</taxon>
    </lineage>
</organism>
<sequence length="569" mass="64421">MDRVTKGLLKTYVDSAGLGKLGETQQFERFVTHVALSKSYDGSFSADDFCVGDGVQGVDAVALSVNGALVSDLSELEEILEEAGSLRADLTFLQAKTSAKFELGDLSVFADTATSVVTSDDSSVLPEISEMLDLLWGNSDRFVENPVVRLYYVTTGKWESPEPLQKKIAQTKRTLLDSNLISRVDFHPWGAAEVQTNWRALDRGLKTTILFENKTTLPEMPQVEQAFLGILPASQLLELVTDEEGEIRKALFYDNVRDFQGDVDVNADIRRTLRSSDRSRFCVLNNGVTVVARALKITGNRLTLEDYQVVNGCQTSHVLYAEREFSDGVHVPFRLIVTADDEVARSITTATNQQTQVSKENLLALLDEQKAIEQYFNAYRADEGHRIYYERRSKQWVGSQQVRGAWRVITLRNLLQSFASMFQKSPHTAARYYGDLRDRAKVEVFIPANHPAYFYSAAYAYCKLDQFFRNDQIDRRFKPARYHLLAGVRTAFTESQQVDKIEKTEAKAERALSSFNRFLWDDRKYLQALLDVGAVIDEMAEGDITRDFGRNREQTEALFTMVLNKVKIK</sequence>
<evidence type="ECO:0000259" key="1">
    <source>
        <dbReference type="Pfam" id="PF10592"/>
    </source>
</evidence>
<feature type="domain" description="Abortive phage infection protein C-terminal" evidence="1">
    <location>
        <begin position="252"/>
        <end position="515"/>
    </location>
</feature>
<evidence type="ECO:0000313" key="3">
    <source>
        <dbReference type="Proteomes" id="UP000259878"/>
    </source>
</evidence>
<dbReference type="KEGG" id="vg:60322455"/>